<name>A0A261FV68_9BIFI</name>
<comment type="similarity">
    <text evidence="1 3">Belongs to the type-B carboxylesterase/lipase family.</text>
</comment>
<feature type="domain" description="Carboxylesterase type B" evidence="4">
    <location>
        <begin position="5"/>
        <end position="347"/>
    </location>
</feature>
<dbReference type="PANTHER" id="PTHR11559">
    <property type="entry name" value="CARBOXYLESTERASE"/>
    <property type="match status" value="1"/>
</dbReference>
<dbReference type="InterPro" id="IPR050309">
    <property type="entry name" value="Type-B_Carboxylest/Lipase"/>
</dbReference>
<reference evidence="5 6" key="1">
    <citation type="journal article" date="2017" name="BMC Genomics">
        <title>Comparative genomic and phylogenomic analyses of the Bifidobacteriaceae family.</title>
        <authorList>
            <person name="Lugli G.A."/>
            <person name="Milani C."/>
            <person name="Turroni F."/>
            <person name="Duranti S."/>
            <person name="Mancabelli L."/>
            <person name="Mangifesta M."/>
            <person name="Ferrario C."/>
            <person name="Modesto M."/>
            <person name="Mattarelli P."/>
            <person name="Jiri K."/>
            <person name="van Sinderen D."/>
            <person name="Ventura M."/>
        </authorList>
    </citation>
    <scope>NUCLEOTIDE SEQUENCE [LARGE SCALE GENOMIC DNA]</scope>
    <source>
        <strain evidence="5 6">DSM 28807</strain>
    </source>
</reference>
<dbReference type="EMBL" id="MWWX01000004">
    <property type="protein sequence ID" value="OZG62646.1"/>
    <property type="molecule type" value="Genomic_DNA"/>
</dbReference>
<feature type="domain" description="Carboxylesterase type B" evidence="4">
    <location>
        <begin position="373"/>
        <end position="459"/>
    </location>
</feature>
<dbReference type="PROSITE" id="PS00122">
    <property type="entry name" value="CARBOXYLESTERASE_B_1"/>
    <property type="match status" value="1"/>
</dbReference>
<dbReference type="InterPro" id="IPR019826">
    <property type="entry name" value="Carboxylesterase_B_AS"/>
</dbReference>
<keyword evidence="2 3" id="KW-0378">Hydrolase</keyword>
<dbReference type="InterPro" id="IPR019819">
    <property type="entry name" value="Carboxylesterase_B_CS"/>
</dbReference>
<dbReference type="SUPFAM" id="SSF53474">
    <property type="entry name" value="alpha/beta-Hydrolases"/>
    <property type="match status" value="1"/>
</dbReference>
<evidence type="ECO:0000313" key="6">
    <source>
        <dbReference type="Proteomes" id="UP000216352"/>
    </source>
</evidence>
<keyword evidence="6" id="KW-1185">Reference proteome</keyword>
<sequence>MVIRLVRTGCGPVEGLAESDPCVTVFRGVPFAAPPVGNLRWKPPQPVSPWREVRCAHTFAPMAMQPLGSPDDFYGKEWQMDADAPMSEDCLYLNIWTPSLRGVGDQTRVVPTANAKGLPVMVWIHGGAFQCGSVAEKEFDGYQLARRGVVVVSLAYRLNVFGFFSHADLEMEVRDERLGDACANFGFLDQRMGIQWVHDNIAAFGGDPANITVFGQSAGGASVLAQMCSPMRRGLFDRAIIQSSGGVGVFNAHIWSLEEAQRNGERFLRHLGVGSLDEARAIPARDVLAAAESLSSPEGSNGGWPMVENWIPCVDGRFLTDQYAKTIESGACVDVDLLFGNTTNEFNEERDGVFVAAGEEGNRELGRLWVEAGGKEPFYYRFDVPMPGDDAGAFHSSDLWFSFGTLSKCWRPFVGWHYDLARMMCSYWANFALSGDPNGSDMDGDPLPQWEKSTTDSMGPMVFSKTLSVGSKRHV</sequence>
<dbReference type="AlphaFoldDB" id="A0A261FV68"/>
<evidence type="ECO:0000256" key="1">
    <source>
        <dbReference type="ARBA" id="ARBA00005964"/>
    </source>
</evidence>
<proteinExistence type="inferred from homology"/>
<dbReference type="OrthoDB" id="3199405at2"/>
<accession>A0A261FV68</accession>
<dbReference type="InterPro" id="IPR002018">
    <property type="entry name" value="CarbesteraseB"/>
</dbReference>
<gene>
    <name evidence="5" type="ORF">BLEM_0563</name>
</gene>
<evidence type="ECO:0000256" key="3">
    <source>
        <dbReference type="RuleBase" id="RU361235"/>
    </source>
</evidence>
<dbReference type="PROSITE" id="PS00941">
    <property type="entry name" value="CARBOXYLESTERASE_B_2"/>
    <property type="match status" value="1"/>
</dbReference>
<comment type="caution">
    <text evidence="5">The sequence shown here is derived from an EMBL/GenBank/DDBJ whole genome shotgun (WGS) entry which is preliminary data.</text>
</comment>
<dbReference type="Gene3D" id="3.40.50.1820">
    <property type="entry name" value="alpha/beta hydrolase"/>
    <property type="match status" value="2"/>
</dbReference>
<dbReference type="GO" id="GO:0016787">
    <property type="term" value="F:hydrolase activity"/>
    <property type="evidence" value="ECO:0007669"/>
    <property type="project" value="UniProtKB-KW"/>
</dbReference>
<dbReference type="Proteomes" id="UP000216352">
    <property type="component" value="Unassembled WGS sequence"/>
</dbReference>
<protein>
    <recommendedName>
        <fullName evidence="3">Carboxylic ester hydrolase</fullName>
        <ecNumber evidence="3">3.1.1.-</ecNumber>
    </recommendedName>
</protein>
<dbReference type="InterPro" id="IPR029058">
    <property type="entry name" value="AB_hydrolase_fold"/>
</dbReference>
<dbReference type="RefSeq" id="WP_072725674.1">
    <property type="nucleotide sequence ID" value="NZ_BDIS01000016.1"/>
</dbReference>
<dbReference type="Pfam" id="PF00135">
    <property type="entry name" value="COesterase"/>
    <property type="match status" value="2"/>
</dbReference>
<evidence type="ECO:0000313" key="5">
    <source>
        <dbReference type="EMBL" id="OZG62646.1"/>
    </source>
</evidence>
<dbReference type="STRING" id="1603886.GCA_001895165_01267"/>
<evidence type="ECO:0000259" key="4">
    <source>
        <dbReference type="Pfam" id="PF00135"/>
    </source>
</evidence>
<dbReference type="EC" id="3.1.1.-" evidence="3"/>
<organism evidence="5 6">
    <name type="scientific">Bifidobacterium lemurum</name>
    <dbReference type="NCBI Taxonomy" id="1603886"/>
    <lineage>
        <taxon>Bacteria</taxon>
        <taxon>Bacillati</taxon>
        <taxon>Actinomycetota</taxon>
        <taxon>Actinomycetes</taxon>
        <taxon>Bifidobacteriales</taxon>
        <taxon>Bifidobacteriaceae</taxon>
        <taxon>Bifidobacterium</taxon>
    </lineage>
</organism>
<evidence type="ECO:0000256" key="2">
    <source>
        <dbReference type="ARBA" id="ARBA00022801"/>
    </source>
</evidence>